<evidence type="ECO:0000313" key="1">
    <source>
        <dbReference type="EMBL" id="GAG12683.1"/>
    </source>
</evidence>
<reference evidence="1" key="1">
    <citation type="journal article" date="2014" name="Front. Microbiol.">
        <title>High frequency of phylogenetically diverse reductive dehalogenase-homologous genes in deep subseafloor sedimentary metagenomes.</title>
        <authorList>
            <person name="Kawai M."/>
            <person name="Futagami T."/>
            <person name="Toyoda A."/>
            <person name="Takaki Y."/>
            <person name="Nishi S."/>
            <person name="Hori S."/>
            <person name="Arai W."/>
            <person name="Tsubouchi T."/>
            <person name="Morono Y."/>
            <person name="Uchiyama I."/>
            <person name="Ito T."/>
            <person name="Fujiyama A."/>
            <person name="Inagaki F."/>
            <person name="Takami H."/>
        </authorList>
    </citation>
    <scope>NUCLEOTIDE SEQUENCE</scope>
    <source>
        <strain evidence="1">Expedition CK06-06</strain>
    </source>
</reference>
<name>X0VJK8_9ZZZZ</name>
<gene>
    <name evidence="1" type="ORF">S01H1_37507</name>
</gene>
<organism evidence="1">
    <name type="scientific">marine sediment metagenome</name>
    <dbReference type="NCBI Taxonomy" id="412755"/>
    <lineage>
        <taxon>unclassified sequences</taxon>
        <taxon>metagenomes</taxon>
        <taxon>ecological metagenomes</taxon>
    </lineage>
</organism>
<proteinExistence type="predicted"/>
<accession>X0VJK8</accession>
<comment type="caution">
    <text evidence="1">The sequence shown here is derived from an EMBL/GenBank/DDBJ whole genome shotgun (WGS) entry which is preliminary data.</text>
</comment>
<dbReference type="EMBL" id="BARS01023564">
    <property type="protein sequence ID" value="GAG12683.1"/>
    <property type="molecule type" value="Genomic_DNA"/>
</dbReference>
<protein>
    <submittedName>
        <fullName evidence="1">Uncharacterized protein</fullName>
    </submittedName>
</protein>
<dbReference type="AlphaFoldDB" id="X0VJK8"/>
<sequence>MSDLRIIVDHMKLDYSGILDVKELFKLINKWSQERHFQKKEDKNHEQNLPEGKFIEYEISPWKKISDYTKYIYKIRVLFQKLKKVDVTKDKKKQKLDQGRVLIYFDGFIEHDYSHRWDERPFFVFLRTLYDKFIFKAYTERFEHRLVHELHDLYNDIEKFLNTYRYYKVVSKAPHF</sequence>